<reference evidence="1" key="1">
    <citation type="submission" date="2023-03" db="EMBL/GenBank/DDBJ databases">
        <title>MT1 and MT2 Draft Genomes of Novel Species.</title>
        <authorList>
            <person name="Venkateswaran K."/>
        </authorList>
    </citation>
    <scope>NUCLEOTIDE SEQUENCE</scope>
    <source>
        <strain evidence="1">F6_3S_P_2</strain>
    </source>
</reference>
<gene>
    <name evidence="1" type="ORF">P5G49_10830</name>
</gene>
<organism evidence="1 2">
    <name type="scientific">Sporosarcina highlanderae</name>
    <dbReference type="NCBI Taxonomy" id="3035916"/>
    <lineage>
        <taxon>Bacteria</taxon>
        <taxon>Bacillati</taxon>
        <taxon>Bacillota</taxon>
        <taxon>Bacilli</taxon>
        <taxon>Bacillales</taxon>
        <taxon>Caryophanaceae</taxon>
        <taxon>Sporosarcina</taxon>
    </lineage>
</organism>
<accession>A0ABT8JS43</accession>
<proteinExistence type="predicted"/>
<protein>
    <submittedName>
        <fullName evidence="1">Uncharacterized protein</fullName>
    </submittedName>
</protein>
<keyword evidence="2" id="KW-1185">Reference proteome</keyword>
<dbReference type="EMBL" id="JAROCC010000007">
    <property type="protein sequence ID" value="MDN4607960.1"/>
    <property type="molecule type" value="Genomic_DNA"/>
</dbReference>
<comment type="caution">
    <text evidence="1">The sequence shown here is derived from an EMBL/GenBank/DDBJ whole genome shotgun (WGS) entry which is preliminary data.</text>
</comment>
<sequence length="46" mass="5386">MKRNIQNGDELENMGSGEKITQEKIDLALALIDRWIQELEEKNEIE</sequence>
<evidence type="ECO:0000313" key="1">
    <source>
        <dbReference type="EMBL" id="MDN4607960.1"/>
    </source>
</evidence>
<dbReference type="RefSeq" id="WP_301243719.1">
    <property type="nucleotide sequence ID" value="NZ_JAROCC010000007.1"/>
</dbReference>
<dbReference type="Proteomes" id="UP001175097">
    <property type="component" value="Unassembled WGS sequence"/>
</dbReference>
<evidence type="ECO:0000313" key="2">
    <source>
        <dbReference type="Proteomes" id="UP001175097"/>
    </source>
</evidence>
<name>A0ABT8JS43_9BACL</name>